<gene>
    <name evidence="2" type="ORF">CAAN4_C04390</name>
</gene>
<keyword evidence="3" id="KW-1185">Reference proteome</keyword>
<feature type="compositionally biased region" description="Basic residues" evidence="1">
    <location>
        <begin position="534"/>
        <end position="546"/>
    </location>
</feature>
<protein>
    <submittedName>
        <fullName evidence="2">Uncharacterized protein</fullName>
    </submittedName>
</protein>
<feature type="compositionally biased region" description="Low complexity" evidence="1">
    <location>
        <begin position="131"/>
        <end position="148"/>
    </location>
</feature>
<feature type="compositionally biased region" description="Low complexity" evidence="1">
    <location>
        <begin position="50"/>
        <end position="72"/>
    </location>
</feature>
<feature type="region of interest" description="Disordered" evidence="1">
    <location>
        <begin position="117"/>
        <end position="182"/>
    </location>
</feature>
<feature type="region of interest" description="Disordered" evidence="1">
    <location>
        <begin position="1"/>
        <end position="33"/>
    </location>
</feature>
<sequence length="555" mass="61421">MDKGSFLSDNNYVSPLDHQHNSNFHPRHNSTPPLMGSKFFNSFKSSPELTPNNNINNNYNTSNWSNQSTQSTPLSLSVDGALMGGGFGLAFTNGNNGKNGIGANDLSDCLNMLSFQQSPGTIHGPNSGGVPPSLSPSTSSTTTSASTLQLNQWGQPRSQSHPRSPSQHPSMQNNSKFSRYPSIWNDSPKFNIPNEEESLDPHLFSPFISVDSSFSSEMELLAESEPNAPQTVHNNIYSSKVNNPSFIPNSMKVEGNNNNNNNTQDVPTISPITKLVPTFESTVDSKVDHPVNENSNSKSNSSTNSSSNISPSLNPSINSPVESKSRTNNTLTPPLAQNSPMKAIATTIMVKTDSDLILESTRNIINASKIPKRKMGSISTRRRESVKSRRDSDIIINLPHKIPSTNSDSSPIPKKVFNDFLLSQDNMKKAYQEDYCSTFYKRNQHGYMFVKEPANSLKVNTNGVGSKSWVQLKVNLPESYSVTRKVKVDVRELPYWKPATSTGSKTKRSKKRDSSSTFTNSNEYKCHSEMGSNTRKKPHNLSKRFGRRSDERERE</sequence>
<evidence type="ECO:0000313" key="2">
    <source>
        <dbReference type="EMBL" id="CAK7899817.1"/>
    </source>
</evidence>
<feature type="compositionally biased region" description="Low complexity" evidence="1">
    <location>
        <begin position="155"/>
        <end position="170"/>
    </location>
</feature>
<organism evidence="2 3">
    <name type="scientific">[Candida] anglica</name>
    <dbReference type="NCBI Taxonomy" id="148631"/>
    <lineage>
        <taxon>Eukaryota</taxon>
        <taxon>Fungi</taxon>
        <taxon>Dikarya</taxon>
        <taxon>Ascomycota</taxon>
        <taxon>Saccharomycotina</taxon>
        <taxon>Pichiomycetes</taxon>
        <taxon>Debaryomycetaceae</taxon>
        <taxon>Kurtzmaniella</taxon>
    </lineage>
</organism>
<evidence type="ECO:0000313" key="3">
    <source>
        <dbReference type="Proteomes" id="UP001497600"/>
    </source>
</evidence>
<feature type="compositionally biased region" description="Polar residues" evidence="1">
    <location>
        <begin position="21"/>
        <end position="32"/>
    </location>
</feature>
<accession>A0ABP0E8U2</accession>
<feature type="region of interest" description="Disordered" evidence="1">
    <location>
        <begin position="45"/>
        <end position="72"/>
    </location>
</feature>
<reference evidence="2 3" key="1">
    <citation type="submission" date="2024-01" db="EMBL/GenBank/DDBJ databases">
        <authorList>
            <consortium name="Genoscope - CEA"/>
            <person name="William W."/>
        </authorList>
    </citation>
    <scope>NUCLEOTIDE SEQUENCE [LARGE SCALE GENOMIC DNA]</scope>
    <source>
        <strain evidence="2 3">29B2s-10</strain>
    </source>
</reference>
<feature type="region of interest" description="Disordered" evidence="1">
    <location>
        <begin position="283"/>
        <end position="338"/>
    </location>
</feature>
<proteinExistence type="predicted"/>
<name>A0ABP0E8U2_9ASCO</name>
<evidence type="ECO:0000256" key="1">
    <source>
        <dbReference type="SAM" id="MobiDB-lite"/>
    </source>
</evidence>
<feature type="compositionally biased region" description="Polar residues" evidence="1">
    <location>
        <begin position="326"/>
        <end position="338"/>
    </location>
</feature>
<dbReference type="Proteomes" id="UP001497600">
    <property type="component" value="Chromosome C"/>
</dbReference>
<dbReference type="EMBL" id="OZ004255">
    <property type="protein sequence ID" value="CAK7899817.1"/>
    <property type="molecule type" value="Genomic_DNA"/>
</dbReference>
<feature type="region of interest" description="Disordered" evidence="1">
    <location>
        <begin position="497"/>
        <end position="555"/>
    </location>
</feature>
<feature type="compositionally biased region" description="Low complexity" evidence="1">
    <location>
        <begin position="292"/>
        <end position="320"/>
    </location>
</feature>